<feature type="region of interest" description="Disordered" evidence="1">
    <location>
        <begin position="212"/>
        <end position="271"/>
    </location>
</feature>
<organism evidence="2 3">
    <name type="scientific">Botrimarina hoheduenensis</name>
    <dbReference type="NCBI Taxonomy" id="2528000"/>
    <lineage>
        <taxon>Bacteria</taxon>
        <taxon>Pseudomonadati</taxon>
        <taxon>Planctomycetota</taxon>
        <taxon>Planctomycetia</taxon>
        <taxon>Pirellulales</taxon>
        <taxon>Lacipirellulaceae</taxon>
        <taxon>Botrimarina</taxon>
    </lineage>
</organism>
<sequence>MRSFSALGLILLVLSVAVGGVASRPAFAIDAENEGRAVVDDLVELRERTLDQQSPLRASPDEFRAQIQAAQRRHAEGHAQAFVPGRQEDVANDANPSDAWHSQGGYNKPSVMPDATAQTYQPPTQSPQYQSPQYFAAPPNPTAYAHYPWHPFGQNFAGWPPQGPGHAPQAASMTADRRLMDTAFELERMAHQLEVGGLVEASDLLRRTAMEVRRRSRLPNPAGPSAGLQPVRQQDEDSRRRPAGRGAAVYGGPTDRQSMPATPRESPSPRD</sequence>
<dbReference type="Proteomes" id="UP000318995">
    <property type="component" value="Unassembled WGS sequence"/>
</dbReference>
<gene>
    <name evidence="2" type="ORF">Pla111_19120</name>
</gene>
<dbReference type="RefSeq" id="WP_146573608.1">
    <property type="nucleotide sequence ID" value="NZ_SJPH01000003.1"/>
</dbReference>
<dbReference type="EMBL" id="SJPH01000003">
    <property type="protein sequence ID" value="TWT46810.1"/>
    <property type="molecule type" value="Genomic_DNA"/>
</dbReference>
<proteinExistence type="predicted"/>
<dbReference type="AlphaFoldDB" id="A0A5C5W7W9"/>
<comment type="caution">
    <text evidence="2">The sequence shown here is derived from an EMBL/GenBank/DDBJ whole genome shotgun (WGS) entry which is preliminary data.</text>
</comment>
<evidence type="ECO:0000313" key="2">
    <source>
        <dbReference type="EMBL" id="TWT46810.1"/>
    </source>
</evidence>
<reference evidence="2 3" key="1">
    <citation type="submission" date="2019-02" db="EMBL/GenBank/DDBJ databases">
        <title>Deep-cultivation of Planctomycetes and their phenomic and genomic characterization uncovers novel biology.</title>
        <authorList>
            <person name="Wiegand S."/>
            <person name="Jogler M."/>
            <person name="Boedeker C."/>
            <person name="Pinto D."/>
            <person name="Vollmers J."/>
            <person name="Rivas-Marin E."/>
            <person name="Kohn T."/>
            <person name="Peeters S.H."/>
            <person name="Heuer A."/>
            <person name="Rast P."/>
            <person name="Oberbeckmann S."/>
            <person name="Bunk B."/>
            <person name="Jeske O."/>
            <person name="Meyerdierks A."/>
            <person name="Storesund J.E."/>
            <person name="Kallscheuer N."/>
            <person name="Luecker S."/>
            <person name="Lage O.M."/>
            <person name="Pohl T."/>
            <person name="Merkel B.J."/>
            <person name="Hornburger P."/>
            <person name="Mueller R.-W."/>
            <person name="Bruemmer F."/>
            <person name="Labrenz M."/>
            <person name="Spormann A.M."/>
            <person name="Op Den Camp H."/>
            <person name="Overmann J."/>
            <person name="Amann R."/>
            <person name="Jetten M.S.M."/>
            <person name="Mascher T."/>
            <person name="Medema M.H."/>
            <person name="Devos D.P."/>
            <person name="Kaster A.-K."/>
            <person name="Ovreas L."/>
            <person name="Rohde M."/>
            <person name="Galperin M.Y."/>
            <person name="Jogler C."/>
        </authorList>
    </citation>
    <scope>NUCLEOTIDE SEQUENCE [LARGE SCALE GENOMIC DNA]</scope>
    <source>
        <strain evidence="2 3">Pla111</strain>
    </source>
</reference>
<feature type="compositionally biased region" description="Low complexity" evidence="1">
    <location>
        <begin position="118"/>
        <end position="129"/>
    </location>
</feature>
<protein>
    <submittedName>
        <fullName evidence="2">Uncharacterized protein</fullName>
    </submittedName>
</protein>
<accession>A0A5C5W7W9</accession>
<evidence type="ECO:0000256" key="1">
    <source>
        <dbReference type="SAM" id="MobiDB-lite"/>
    </source>
</evidence>
<name>A0A5C5W7W9_9BACT</name>
<keyword evidence="3" id="KW-1185">Reference proteome</keyword>
<feature type="region of interest" description="Disordered" evidence="1">
    <location>
        <begin position="74"/>
        <end position="129"/>
    </location>
</feature>
<evidence type="ECO:0000313" key="3">
    <source>
        <dbReference type="Proteomes" id="UP000318995"/>
    </source>
</evidence>